<dbReference type="CDD" id="cd00130">
    <property type="entry name" value="PAS"/>
    <property type="match status" value="3"/>
</dbReference>
<keyword evidence="3" id="KW-0547">Nucleotide-binding</keyword>
<dbReference type="InterPro" id="IPR013655">
    <property type="entry name" value="PAS_fold_3"/>
</dbReference>
<evidence type="ECO:0000256" key="1">
    <source>
        <dbReference type="ARBA" id="ARBA00022553"/>
    </source>
</evidence>
<evidence type="ECO:0000259" key="7">
    <source>
        <dbReference type="PROSITE" id="PS50109"/>
    </source>
</evidence>
<organism evidence="10 11">
    <name type="scientific">Methanobacterium alkalithermotolerans</name>
    <dbReference type="NCBI Taxonomy" id="2731220"/>
    <lineage>
        <taxon>Archaea</taxon>
        <taxon>Methanobacteriati</taxon>
        <taxon>Methanobacteriota</taxon>
        <taxon>Methanomada group</taxon>
        <taxon>Methanobacteria</taxon>
        <taxon>Methanobacteriales</taxon>
        <taxon>Methanobacteriaceae</taxon>
        <taxon>Methanobacterium</taxon>
    </lineage>
</organism>
<dbReference type="KEGG" id="meme:HYG87_05880"/>
<dbReference type="GO" id="GO:0016301">
    <property type="term" value="F:kinase activity"/>
    <property type="evidence" value="ECO:0007669"/>
    <property type="project" value="UniProtKB-KW"/>
</dbReference>
<evidence type="ECO:0000256" key="2">
    <source>
        <dbReference type="ARBA" id="ARBA00022679"/>
    </source>
</evidence>
<accession>A0A8T8K8Y4</accession>
<dbReference type="OrthoDB" id="8127at2157"/>
<dbReference type="InterPro" id="IPR000014">
    <property type="entry name" value="PAS"/>
</dbReference>
<dbReference type="InterPro" id="IPR011495">
    <property type="entry name" value="Sig_transdc_His_kin_sub2_dim/P"/>
</dbReference>
<evidence type="ECO:0000256" key="5">
    <source>
        <dbReference type="ARBA" id="ARBA00022840"/>
    </source>
</evidence>
<dbReference type="Gene3D" id="3.30.565.10">
    <property type="entry name" value="Histidine kinase-like ATPase, C-terminal domain"/>
    <property type="match status" value="1"/>
</dbReference>
<dbReference type="SMART" id="SM00065">
    <property type="entry name" value="GAF"/>
    <property type="match status" value="2"/>
</dbReference>
<dbReference type="Pfam" id="PF00989">
    <property type="entry name" value="PAS"/>
    <property type="match status" value="2"/>
</dbReference>
<keyword evidence="11" id="KW-1185">Reference proteome</keyword>
<dbReference type="Gene3D" id="3.30.450.20">
    <property type="entry name" value="PAS domain"/>
    <property type="match status" value="5"/>
</dbReference>
<dbReference type="PANTHER" id="PTHR43065:SF23">
    <property type="entry name" value="SENSOR HISTIDINE KINASE PDTAS"/>
    <property type="match status" value="1"/>
</dbReference>
<protein>
    <submittedName>
        <fullName evidence="10">PAS domain S-box protein</fullName>
    </submittedName>
</protein>
<keyword evidence="6" id="KW-0902">Two-component regulatory system</keyword>
<dbReference type="InterPro" id="IPR001610">
    <property type="entry name" value="PAC"/>
</dbReference>
<feature type="domain" description="PAS" evidence="8">
    <location>
        <begin position="15"/>
        <end position="85"/>
    </location>
</feature>
<dbReference type="GO" id="GO:0006355">
    <property type="term" value="P:regulation of DNA-templated transcription"/>
    <property type="evidence" value="ECO:0007669"/>
    <property type="project" value="InterPro"/>
</dbReference>
<dbReference type="InterPro" id="IPR005467">
    <property type="entry name" value="His_kinase_dom"/>
</dbReference>
<dbReference type="SUPFAM" id="SSF55785">
    <property type="entry name" value="PYP-like sensor domain (PAS domain)"/>
    <property type="match status" value="4"/>
</dbReference>
<sequence length="1064" mass="121099">MLQKVDKLEKKVIDQDKLIGDILSTVSEGVISVDNNQNILFLNNAAEKILQRSCGEVLGKNIFDSFPEFKDSLLDEYCSQVLKDNIDISFESYFEKNSYPGWYDIRLTPEGQEIWIFFKNSAKQNEVIKSLQKSEYQYRKIVDSSYEGIMVVDNDLNITLVNSQMAEILESSVPEISGQTIFKVLDNDLHSIALKIVEKTRKGLTHKQDLSFYNKKGSREWIRIYSSPIFGEAQDLQGGLILINIITTQKEVEKKLKVQAREQEAVALLSQLALSCSSLSDLMNKSMEMVKDVLNVDYTKIMELTSGGDKYYLRYGTGWNTGWVGEKLKPVLKDSQASYTLNSKIPVVVNDFSREKRFKITPILKEHGVQSGLSVTIGDKKEPYGILGAHCSHIRKFNNKDVHFVQSVANILAYAVERELMETRLRENEKLYRLLADNAVDMISTHDIEGKYTYASPSSLKLLGYSPEELVGLDAFKIIHPEDICALQSVMADMFSQRSLIQVNYRLRQKGGDYIWVESTAKVVEKDHPGELMEIIVITRDISDRVDTESALKESEAYYRTIFENSGTANIIVEEDRSISLANSQFSALYGASKKEVEGKIKWPSFSHADELKKMEEYHIHRSINPDKVPKSYEFKFVDKYENEKDVHATVSLIPGTRKRVVSLINITEEKKSRRLLEWELKVNKSLARIYSPLVSMNTSLEKIASSVLKESLDLTHSSVGWIGKLKEKEGEMDILVMESASEKEYGKTSLKLGLKEKLNPFFENSMVEKSGFYDNHFQQVFTKEGLTGELFLDKILCVPIILDQEIVGQIVISNPEKEYANHHLQALRRLGEFYALAIQRKQAEQKIEESLQEKKVLLKEIHHRVKNNLQIVSSLLSLQLHYVHNPETQNIFIESQNRVRSMALIHEKLYRSSNLARINFSNYVESLVEGLISSYSKIPGQINVIIDIEDISLNIETAMPCGLIINELVSNSIKHGFKDQLSGEIKIKIQQEKGICTILISDNGSGFPEDIDFKNTNSLGMQLVTSLVSQIDGEIELSTHKGTCFRIIFEEIFKKENLSNLDS</sequence>
<dbReference type="Pfam" id="PF08447">
    <property type="entry name" value="PAS_3"/>
    <property type="match status" value="1"/>
</dbReference>
<feature type="domain" description="PAS" evidence="8">
    <location>
        <begin position="134"/>
        <end position="204"/>
    </location>
</feature>
<dbReference type="PROSITE" id="PS50109">
    <property type="entry name" value="HIS_KIN"/>
    <property type="match status" value="1"/>
</dbReference>
<feature type="domain" description="PAC" evidence="9">
    <location>
        <begin position="501"/>
        <end position="554"/>
    </location>
</feature>
<dbReference type="InterPro" id="IPR003594">
    <property type="entry name" value="HATPase_dom"/>
</dbReference>
<dbReference type="Pfam" id="PF13188">
    <property type="entry name" value="PAS_8"/>
    <property type="match status" value="1"/>
</dbReference>
<dbReference type="SMART" id="SM00387">
    <property type="entry name" value="HATPase_c"/>
    <property type="match status" value="1"/>
</dbReference>
<evidence type="ECO:0000259" key="8">
    <source>
        <dbReference type="PROSITE" id="PS50112"/>
    </source>
</evidence>
<evidence type="ECO:0000313" key="10">
    <source>
        <dbReference type="EMBL" id="QUH23320.1"/>
    </source>
</evidence>
<dbReference type="Pfam" id="PF01590">
    <property type="entry name" value="GAF"/>
    <property type="match status" value="1"/>
</dbReference>
<dbReference type="SMART" id="SM00091">
    <property type="entry name" value="PAS"/>
    <property type="match status" value="4"/>
</dbReference>
<keyword evidence="4" id="KW-0418">Kinase</keyword>
<dbReference type="SMART" id="SM00086">
    <property type="entry name" value="PAC"/>
    <property type="match status" value="3"/>
</dbReference>
<dbReference type="Pfam" id="PF07568">
    <property type="entry name" value="HisKA_2"/>
    <property type="match status" value="1"/>
</dbReference>
<dbReference type="PROSITE" id="PS50112">
    <property type="entry name" value="PAS"/>
    <property type="match status" value="4"/>
</dbReference>
<dbReference type="InterPro" id="IPR013767">
    <property type="entry name" value="PAS_fold"/>
</dbReference>
<dbReference type="InterPro" id="IPR029016">
    <property type="entry name" value="GAF-like_dom_sf"/>
</dbReference>
<evidence type="ECO:0000256" key="3">
    <source>
        <dbReference type="ARBA" id="ARBA00022741"/>
    </source>
</evidence>
<dbReference type="GO" id="GO:0005524">
    <property type="term" value="F:ATP binding"/>
    <property type="evidence" value="ECO:0007669"/>
    <property type="project" value="UniProtKB-KW"/>
</dbReference>
<dbReference type="NCBIfam" id="TIGR00229">
    <property type="entry name" value="sensory_box"/>
    <property type="match status" value="4"/>
</dbReference>
<dbReference type="PROSITE" id="PS50113">
    <property type="entry name" value="PAC"/>
    <property type="match status" value="2"/>
</dbReference>
<dbReference type="GeneID" id="64820275"/>
<dbReference type="EMBL" id="CP058560">
    <property type="protein sequence ID" value="QUH23320.1"/>
    <property type="molecule type" value="Genomic_DNA"/>
</dbReference>
<feature type="domain" description="Histidine kinase" evidence="7">
    <location>
        <begin position="861"/>
        <end position="1054"/>
    </location>
</feature>
<dbReference type="SUPFAM" id="SSF55781">
    <property type="entry name" value="GAF domain-like"/>
    <property type="match status" value="2"/>
</dbReference>
<dbReference type="RefSeq" id="WP_211532277.1">
    <property type="nucleotide sequence ID" value="NZ_CP058560.1"/>
</dbReference>
<dbReference type="AlphaFoldDB" id="A0A8T8K8Y4"/>
<evidence type="ECO:0000256" key="6">
    <source>
        <dbReference type="ARBA" id="ARBA00023012"/>
    </source>
</evidence>
<name>A0A8T8K8Y4_9EURY</name>
<dbReference type="InterPro" id="IPR003018">
    <property type="entry name" value="GAF"/>
</dbReference>
<dbReference type="GO" id="GO:0000160">
    <property type="term" value="P:phosphorelay signal transduction system"/>
    <property type="evidence" value="ECO:0007669"/>
    <property type="project" value="UniProtKB-KW"/>
</dbReference>
<dbReference type="Proteomes" id="UP000681041">
    <property type="component" value="Chromosome"/>
</dbReference>
<dbReference type="PANTHER" id="PTHR43065">
    <property type="entry name" value="SENSOR HISTIDINE KINASE"/>
    <property type="match status" value="1"/>
</dbReference>
<dbReference type="Pfam" id="PF02518">
    <property type="entry name" value="HATPase_c"/>
    <property type="match status" value="1"/>
</dbReference>
<reference evidence="10" key="1">
    <citation type="submission" date="2020-07" db="EMBL/GenBank/DDBJ databases">
        <title>Methanobacterium. sp. MethCan genome.</title>
        <authorList>
            <person name="Postec A."/>
            <person name="Quemeneur M."/>
        </authorList>
    </citation>
    <scope>NUCLEOTIDE SEQUENCE</scope>
    <source>
        <strain evidence="10">MethCAN</strain>
    </source>
</reference>
<dbReference type="Gene3D" id="3.30.450.40">
    <property type="match status" value="1"/>
</dbReference>
<dbReference type="InterPro" id="IPR036890">
    <property type="entry name" value="HATPase_C_sf"/>
</dbReference>
<feature type="domain" description="PAC" evidence="9">
    <location>
        <begin position="206"/>
        <end position="258"/>
    </location>
</feature>
<dbReference type="InterPro" id="IPR035965">
    <property type="entry name" value="PAS-like_dom_sf"/>
</dbReference>
<gene>
    <name evidence="10" type="ORF">HYG87_05880</name>
</gene>
<feature type="domain" description="PAS" evidence="8">
    <location>
        <begin position="428"/>
        <end position="498"/>
    </location>
</feature>
<proteinExistence type="predicted"/>
<keyword evidence="5" id="KW-0067">ATP-binding</keyword>
<dbReference type="Pfam" id="PF13185">
    <property type="entry name" value="GAF_2"/>
    <property type="match status" value="1"/>
</dbReference>
<evidence type="ECO:0000259" key="9">
    <source>
        <dbReference type="PROSITE" id="PS50113"/>
    </source>
</evidence>
<dbReference type="InterPro" id="IPR000700">
    <property type="entry name" value="PAS-assoc_C"/>
</dbReference>
<keyword evidence="2" id="KW-0808">Transferase</keyword>
<keyword evidence="1" id="KW-0597">Phosphoprotein</keyword>
<feature type="domain" description="PAS" evidence="8">
    <location>
        <begin position="555"/>
        <end position="627"/>
    </location>
</feature>
<evidence type="ECO:0000256" key="4">
    <source>
        <dbReference type="ARBA" id="ARBA00022777"/>
    </source>
</evidence>
<dbReference type="SUPFAM" id="SSF55874">
    <property type="entry name" value="ATPase domain of HSP90 chaperone/DNA topoisomerase II/histidine kinase"/>
    <property type="match status" value="1"/>
</dbReference>
<evidence type="ECO:0000313" key="11">
    <source>
        <dbReference type="Proteomes" id="UP000681041"/>
    </source>
</evidence>